<gene>
    <name evidence="3" type="ORF">FNE76_07495</name>
</gene>
<dbReference type="AlphaFoldDB" id="A0A553UJF3"/>
<dbReference type="RefSeq" id="WP_120948748.1">
    <property type="nucleotide sequence ID" value="NZ_QXQS01000025.1"/>
</dbReference>
<proteinExistence type="predicted"/>
<reference evidence="4" key="1">
    <citation type="submission" date="2019-07" db="EMBL/GenBank/DDBJ databases">
        <title>Helicobacter labacensis sp. nov., Helicobacter mehlei sp. nov. and Helicobacter vulpis sp. nov., isolated from gastric mucosa of red fox (Vulpis vulpis).</title>
        <authorList>
            <person name="Papic B."/>
        </authorList>
    </citation>
    <scope>NUCLEOTIDE SEQUENCE [LARGE SCALE GENOMIC DNA]</scope>
    <source>
        <strain evidence="4">L8b</strain>
    </source>
</reference>
<evidence type="ECO:0000313" key="4">
    <source>
        <dbReference type="Proteomes" id="UP000319322"/>
    </source>
</evidence>
<evidence type="ECO:0008006" key="5">
    <source>
        <dbReference type="Google" id="ProtNLM"/>
    </source>
</evidence>
<feature type="region of interest" description="Disordered" evidence="1">
    <location>
        <begin position="31"/>
        <end position="52"/>
    </location>
</feature>
<organism evidence="3 4">
    <name type="scientific">Helicobacter mehlei</name>
    <dbReference type="NCBI Taxonomy" id="2316080"/>
    <lineage>
        <taxon>Bacteria</taxon>
        <taxon>Pseudomonadati</taxon>
        <taxon>Campylobacterota</taxon>
        <taxon>Epsilonproteobacteria</taxon>
        <taxon>Campylobacterales</taxon>
        <taxon>Helicobacteraceae</taxon>
        <taxon>Helicobacter</taxon>
    </lineage>
</organism>
<feature type="chain" id="PRO_5021985369" description="Periplasmic protein" evidence="2">
    <location>
        <begin position="19"/>
        <end position="246"/>
    </location>
</feature>
<comment type="caution">
    <text evidence="3">The sequence shown here is derived from an EMBL/GenBank/DDBJ whole genome shotgun (WGS) entry which is preliminary data.</text>
</comment>
<evidence type="ECO:0000256" key="2">
    <source>
        <dbReference type="SAM" id="SignalP"/>
    </source>
</evidence>
<reference evidence="3 4" key="2">
    <citation type="submission" date="2019-07" db="EMBL/GenBank/DDBJ databases">
        <title>Helicobacter labacensis sp. nov., Helicobacter mehlei sp. nov. and Helicobacter vulpis sp. nov., isolated from gastric mucosa of red fox (Vulpis vulpis).</title>
        <authorList>
            <person name="Kusar D."/>
            <person name="Gruntar I."/>
            <person name="Pate M."/>
            <person name="Zajc U."/>
            <person name="Ocepek M."/>
        </authorList>
    </citation>
    <scope>NUCLEOTIDE SEQUENCE [LARGE SCALE GENOMIC DNA]</scope>
    <source>
        <strain evidence="3 4">L8b</strain>
    </source>
</reference>
<feature type="compositionally biased region" description="Polar residues" evidence="1">
    <location>
        <begin position="35"/>
        <end position="50"/>
    </location>
</feature>
<dbReference type="EMBL" id="VKGC01000029">
    <property type="protein sequence ID" value="TSA80151.1"/>
    <property type="molecule type" value="Genomic_DNA"/>
</dbReference>
<evidence type="ECO:0000313" key="3">
    <source>
        <dbReference type="EMBL" id="TSA80151.1"/>
    </source>
</evidence>
<sequence length="246" mass="27323">MRALAVVLGLLALGALQADGINTSLIHPAKKVKTPQKTAPKNNQQKSPKSAPTERWIYSSAFLTAYFSDGHYKQGYGLLLPNGNYLSASSLVFDQGMYAQTIMARMQDDSAPLLICVARLRLKAIDRNRGLSLLGTHVFTNDNCQVRPESYYHARIYKKYAQNLLAHSQTPSTKTLYYPQVGSKNAFEVQNLHNPSSLQDTPLGRPLFDAHGVFMGMLGGGQNQIKVIKRGVIIDFLRAMQKRKLL</sequence>
<protein>
    <recommendedName>
        <fullName evidence="5">Periplasmic protein</fullName>
    </recommendedName>
</protein>
<dbReference type="Proteomes" id="UP000319322">
    <property type="component" value="Unassembled WGS sequence"/>
</dbReference>
<keyword evidence="2" id="KW-0732">Signal</keyword>
<keyword evidence="4" id="KW-1185">Reference proteome</keyword>
<feature type="signal peptide" evidence="2">
    <location>
        <begin position="1"/>
        <end position="18"/>
    </location>
</feature>
<evidence type="ECO:0000256" key="1">
    <source>
        <dbReference type="SAM" id="MobiDB-lite"/>
    </source>
</evidence>
<name>A0A553UJF3_9HELI</name>
<reference evidence="3 4" key="3">
    <citation type="submission" date="2019-07" db="EMBL/GenBank/DDBJ databases">
        <authorList>
            <person name="Papic B."/>
        </authorList>
    </citation>
    <scope>NUCLEOTIDE SEQUENCE [LARGE SCALE GENOMIC DNA]</scope>
    <source>
        <strain evidence="3 4">L8b</strain>
    </source>
</reference>
<accession>A0A553UJF3</accession>